<proteinExistence type="predicted"/>
<dbReference type="RefSeq" id="XP_002432354.1">
    <property type="nucleotide sequence ID" value="XM_002432309.1"/>
</dbReference>
<evidence type="ECO:0000313" key="2">
    <source>
        <dbReference type="EnsemblMetazoa" id="PHUM581350-PA"/>
    </source>
</evidence>
<evidence type="ECO:0000313" key="1">
    <source>
        <dbReference type="EMBL" id="EEB19616.1"/>
    </source>
</evidence>
<dbReference type="KEGG" id="phu:Phum_PHUM581350"/>
<name>E0W1N4_PEDHC</name>
<dbReference type="InParanoid" id="E0W1N4"/>
<dbReference type="AlphaFoldDB" id="E0W1N4"/>
<dbReference type="Proteomes" id="UP000009046">
    <property type="component" value="Unassembled WGS sequence"/>
</dbReference>
<dbReference type="CTD" id="8232363"/>
<reference evidence="2" key="3">
    <citation type="submission" date="2020-05" db="UniProtKB">
        <authorList>
            <consortium name="EnsemblMetazoa"/>
        </authorList>
    </citation>
    <scope>IDENTIFICATION</scope>
    <source>
        <strain evidence="2">USDA</strain>
    </source>
</reference>
<dbReference type="VEuPathDB" id="VectorBase:PHUM581350"/>
<organism>
    <name type="scientific">Pediculus humanus subsp. corporis</name>
    <name type="common">Body louse</name>
    <dbReference type="NCBI Taxonomy" id="121224"/>
    <lineage>
        <taxon>Eukaryota</taxon>
        <taxon>Metazoa</taxon>
        <taxon>Ecdysozoa</taxon>
        <taxon>Arthropoda</taxon>
        <taxon>Hexapoda</taxon>
        <taxon>Insecta</taxon>
        <taxon>Pterygota</taxon>
        <taxon>Neoptera</taxon>
        <taxon>Paraneoptera</taxon>
        <taxon>Psocodea</taxon>
        <taxon>Troctomorpha</taxon>
        <taxon>Phthiraptera</taxon>
        <taxon>Anoplura</taxon>
        <taxon>Pediculidae</taxon>
        <taxon>Pediculus</taxon>
    </lineage>
</organism>
<evidence type="ECO:0000313" key="3">
    <source>
        <dbReference type="Proteomes" id="UP000009046"/>
    </source>
</evidence>
<dbReference type="OrthoDB" id="8184392at2759"/>
<reference evidence="1" key="1">
    <citation type="submission" date="2007-04" db="EMBL/GenBank/DDBJ databases">
        <title>Annotation of Pediculus humanus corporis strain USDA.</title>
        <authorList>
            <person name="Kirkness E."/>
            <person name="Hannick L."/>
            <person name="Hass B."/>
            <person name="Bruggner R."/>
            <person name="Lawson D."/>
            <person name="Bidwell S."/>
            <person name="Joardar V."/>
            <person name="Caler E."/>
            <person name="Walenz B."/>
            <person name="Inman J."/>
            <person name="Schobel S."/>
            <person name="Galinsky K."/>
            <person name="Amedeo P."/>
            <person name="Strausberg R."/>
        </authorList>
    </citation>
    <scope>NUCLEOTIDE SEQUENCE</scope>
    <source>
        <strain evidence="1">USDA</strain>
    </source>
</reference>
<dbReference type="EMBL" id="AAZO01007077">
    <property type="status" value="NOT_ANNOTATED_CDS"/>
    <property type="molecule type" value="Genomic_DNA"/>
</dbReference>
<reference evidence="1" key="2">
    <citation type="submission" date="2007-04" db="EMBL/GenBank/DDBJ databases">
        <title>The genome of the human body louse.</title>
        <authorList>
            <consortium name="The Human Body Louse Genome Consortium"/>
            <person name="Kirkness E."/>
            <person name="Walenz B."/>
            <person name="Hass B."/>
            <person name="Bruggner R."/>
            <person name="Strausberg R."/>
        </authorList>
    </citation>
    <scope>NUCLEOTIDE SEQUENCE</scope>
    <source>
        <strain evidence="1">USDA</strain>
    </source>
</reference>
<gene>
    <name evidence="2" type="primary">8232363</name>
    <name evidence="1" type="ORF">Phum_PHUM581350</name>
</gene>
<keyword evidence="3" id="KW-1185">Reference proteome</keyword>
<accession>E0W1N4</accession>
<dbReference type="EnsemblMetazoa" id="PHUM581350-RA">
    <property type="protein sequence ID" value="PHUM581350-PA"/>
    <property type="gene ID" value="PHUM581350"/>
</dbReference>
<sequence length="317" mass="36231">MSAKSLYCFVCDIAVTNRYFSLATCRTQSSKKKLVEKLGYLVGDQYMIVITEDDVICRSCANLMNTLDRLEVEIGSVKRVVLRFLERKYSLEEGELLNQKSDNQLMPETEKINNPTFMVRKKQAEQEFENDTECSADDPRSRIWMQCDKCQYTTNYTSFVKNHIRGEICLNCEAPTKNGMCTEDCITKSNVENVVVQDQNEKTYSEAMELIVNNMSFLNGENDETFSLIQDPNIQGKLEVAFNVNESSDDVNVVGENKTEEKEEKPALYLQVVNEDDEDFDNSNVRQVLTVTGDGAVEMMEVMWNEETNSPVAEIPF</sequence>
<dbReference type="HOGENOM" id="CLU_878002_0_0_1"/>
<protein>
    <submittedName>
        <fullName evidence="1 2">Uncharacterized protein</fullName>
    </submittedName>
</protein>
<dbReference type="EMBL" id="DS235873">
    <property type="protein sequence ID" value="EEB19616.1"/>
    <property type="molecule type" value="Genomic_DNA"/>
</dbReference>
<dbReference type="GeneID" id="8232363"/>
<dbReference type="eggNOG" id="KOG1721">
    <property type="taxonomic scope" value="Eukaryota"/>
</dbReference>